<keyword evidence="2" id="KW-1003">Cell membrane</keyword>
<dbReference type="PANTHER" id="PTHR39087:SF2">
    <property type="entry name" value="UPF0104 MEMBRANE PROTEIN MJ1595"/>
    <property type="match status" value="1"/>
</dbReference>
<dbReference type="Pfam" id="PF03706">
    <property type="entry name" value="LPG_synthase_TM"/>
    <property type="match status" value="1"/>
</dbReference>
<feature type="chain" id="PRO_5047479060" evidence="7">
    <location>
        <begin position="27"/>
        <end position="353"/>
    </location>
</feature>
<sequence>MRRPRRVVLGRAAMLAAVAVSLVVFADELPSPGSVWHEVAEADTRWLALVVATELLSMSSFARLQRRLLTGGGLRISLRRVFAVTYAGNAISATLPAGPAMSLAYAFRQWRGRGASRHLATAVVLVGGAATTLSYTVVTSAALLAEPGSRLPSLVTLLALAAAGLTVLLLVRGGRLAGPVARVTSHPRIGPWVAELREGLHVISLSWRGWTAVSLLACTVWLCDIIGVVAATHAVGLHLTPLQAALAYFTAQAAGSVLPILPGGLGAMEASMAAAMVGFGAAAAPAGAAVALYRLVAFWGVVALGWLAWTVLRLDGTFWARARTWLEAAGTNYAMAAGYTGYTVAPASEPRRS</sequence>
<name>A0ABP6PXU1_9ACTN</name>
<evidence type="ECO:0000256" key="6">
    <source>
        <dbReference type="SAM" id="Phobius"/>
    </source>
</evidence>
<feature type="transmembrane region" description="Helical" evidence="6">
    <location>
        <begin position="296"/>
        <end position="314"/>
    </location>
</feature>
<evidence type="ECO:0000313" key="8">
    <source>
        <dbReference type="EMBL" id="GAA3195625.1"/>
    </source>
</evidence>
<gene>
    <name evidence="8" type="ORF">GCM10010468_05890</name>
</gene>
<keyword evidence="9" id="KW-1185">Reference proteome</keyword>
<organism evidence="8 9">
    <name type="scientific">Actinocorallia longicatena</name>
    <dbReference type="NCBI Taxonomy" id="111803"/>
    <lineage>
        <taxon>Bacteria</taxon>
        <taxon>Bacillati</taxon>
        <taxon>Actinomycetota</taxon>
        <taxon>Actinomycetes</taxon>
        <taxon>Streptosporangiales</taxon>
        <taxon>Thermomonosporaceae</taxon>
        <taxon>Actinocorallia</taxon>
    </lineage>
</organism>
<feature type="transmembrane region" description="Helical" evidence="6">
    <location>
        <begin position="242"/>
        <end position="261"/>
    </location>
</feature>
<dbReference type="Proteomes" id="UP001501237">
    <property type="component" value="Unassembled WGS sequence"/>
</dbReference>
<dbReference type="NCBIfam" id="TIGR00374">
    <property type="entry name" value="flippase-like domain"/>
    <property type="match status" value="1"/>
</dbReference>
<protein>
    <submittedName>
        <fullName evidence="8">YbhN family protein</fullName>
    </submittedName>
</protein>
<comment type="subcellular location">
    <subcellularLocation>
        <location evidence="1">Cell membrane</location>
        <topology evidence="1">Multi-pass membrane protein</topology>
    </subcellularLocation>
</comment>
<dbReference type="RefSeq" id="WP_344821821.1">
    <property type="nucleotide sequence ID" value="NZ_BAAAUV010000002.1"/>
</dbReference>
<evidence type="ECO:0000256" key="1">
    <source>
        <dbReference type="ARBA" id="ARBA00004651"/>
    </source>
</evidence>
<accession>A0ABP6PXU1</accession>
<feature type="transmembrane region" description="Helical" evidence="6">
    <location>
        <begin position="213"/>
        <end position="236"/>
    </location>
</feature>
<feature type="signal peptide" evidence="7">
    <location>
        <begin position="1"/>
        <end position="26"/>
    </location>
</feature>
<dbReference type="PANTHER" id="PTHR39087">
    <property type="entry name" value="UPF0104 MEMBRANE PROTEIN MJ1595"/>
    <property type="match status" value="1"/>
</dbReference>
<feature type="transmembrane region" description="Helical" evidence="6">
    <location>
        <begin position="86"/>
        <end position="107"/>
    </location>
</feature>
<evidence type="ECO:0000256" key="5">
    <source>
        <dbReference type="ARBA" id="ARBA00023136"/>
    </source>
</evidence>
<evidence type="ECO:0000256" key="4">
    <source>
        <dbReference type="ARBA" id="ARBA00022989"/>
    </source>
</evidence>
<keyword evidence="4 6" id="KW-1133">Transmembrane helix</keyword>
<dbReference type="EMBL" id="BAAAUV010000002">
    <property type="protein sequence ID" value="GAA3195625.1"/>
    <property type="molecule type" value="Genomic_DNA"/>
</dbReference>
<evidence type="ECO:0000256" key="3">
    <source>
        <dbReference type="ARBA" id="ARBA00022692"/>
    </source>
</evidence>
<dbReference type="InterPro" id="IPR022791">
    <property type="entry name" value="L-PG_synthase/AglD"/>
</dbReference>
<evidence type="ECO:0000256" key="2">
    <source>
        <dbReference type="ARBA" id="ARBA00022475"/>
    </source>
</evidence>
<proteinExistence type="predicted"/>
<keyword evidence="3 6" id="KW-0812">Transmembrane</keyword>
<feature type="transmembrane region" description="Helical" evidence="6">
    <location>
        <begin position="273"/>
        <end position="290"/>
    </location>
</feature>
<keyword evidence="7" id="KW-0732">Signal</keyword>
<evidence type="ECO:0000313" key="9">
    <source>
        <dbReference type="Proteomes" id="UP001501237"/>
    </source>
</evidence>
<comment type="caution">
    <text evidence="8">The sequence shown here is derived from an EMBL/GenBank/DDBJ whole genome shotgun (WGS) entry which is preliminary data.</text>
</comment>
<feature type="transmembrane region" description="Helical" evidence="6">
    <location>
        <begin position="151"/>
        <end position="171"/>
    </location>
</feature>
<keyword evidence="5 6" id="KW-0472">Membrane</keyword>
<evidence type="ECO:0000256" key="7">
    <source>
        <dbReference type="SAM" id="SignalP"/>
    </source>
</evidence>
<reference evidence="9" key="1">
    <citation type="journal article" date="2019" name="Int. J. Syst. Evol. Microbiol.">
        <title>The Global Catalogue of Microorganisms (GCM) 10K type strain sequencing project: providing services to taxonomists for standard genome sequencing and annotation.</title>
        <authorList>
            <consortium name="The Broad Institute Genomics Platform"/>
            <consortium name="The Broad Institute Genome Sequencing Center for Infectious Disease"/>
            <person name="Wu L."/>
            <person name="Ma J."/>
        </authorList>
    </citation>
    <scope>NUCLEOTIDE SEQUENCE [LARGE SCALE GENOMIC DNA]</scope>
    <source>
        <strain evidence="9">JCM 9377</strain>
    </source>
</reference>
<feature type="transmembrane region" description="Helical" evidence="6">
    <location>
        <begin position="119"/>
        <end position="145"/>
    </location>
</feature>